<name>A0A1D7QNI3_9SPHI</name>
<evidence type="ECO:0000313" key="3">
    <source>
        <dbReference type="Proteomes" id="UP000094313"/>
    </source>
</evidence>
<gene>
    <name evidence="2" type="ORF">BFS30_25535</name>
</gene>
<dbReference type="AlphaFoldDB" id="A0A1D7QNI3"/>
<keyword evidence="1" id="KW-0732">Signal</keyword>
<evidence type="ECO:0008006" key="4">
    <source>
        <dbReference type="Google" id="ProtNLM"/>
    </source>
</evidence>
<feature type="chain" id="PRO_5009099002" description="DUF4397 domain-containing protein" evidence="1">
    <location>
        <begin position="19"/>
        <end position="252"/>
    </location>
</feature>
<dbReference type="OrthoDB" id="751045at2"/>
<dbReference type="PROSITE" id="PS51257">
    <property type="entry name" value="PROKAR_LIPOPROTEIN"/>
    <property type="match status" value="1"/>
</dbReference>
<feature type="signal peptide" evidence="1">
    <location>
        <begin position="1"/>
        <end position="18"/>
    </location>
</feature>
<dbReference type="Proteomes" id="UP000094313">
    <property type="component" value="Chromosome"/>
</dbReference>
<accession>A0A1D7QNI3</accession>
<dbReference type="EMBL" id="CP017141">
    <property type="protein sequence ID" value="AOM80228.1"/>
    <property type="molecule type" value="Genomic_DNA"/>
</dbReference>
<reference evidence="2 3" key="1">
    <citation type="submission" date="2016-08" db="EMBL/GenBank/DDBJ databases">
        <authorList>
            <person name="Seilhamer J.J."/>
        </authorList>
    </citation>
    <scope>NUCLEOTIDE SEQUENCE [LARGE SCALE GENOMIC DNA]</scope>
    <source>
        <strain evidence="2 3">DX4</strain>
    </source>
</reference>
<evidence type="ECO:0000313" key="2">
    <source>
        <dbReference type="EMBL" id="AOM80228.1"/>
    </source>
</evidence>
<sequence>MKTYKWNIILSISLLCFAFVSCKKNDEAAVISHLTLFNAMPGNIKLMPSFKGTDPLERYASAQLFYYATFNELGKYAITKEEQPLTVYSYPDTLPTSKPLFELNLKIKKGSINRLYFTGTAAHPDYLLSTFVPPAYTAADSTFGIRFLNLSYQSKPVNVYLVSNGERKEVEGLAYKAGTEYKRYAAPLETGDYIFEFRDQETQKLLASYTTNGVGVAKDNLWRFRNFTLALIGSAGETTEVLKQKPFLFNDY</sequence>
<proteinExistence type="predicted"/>
<protein>
    <recommendedName>
        <fullName evidence="4">DUF4397 domain-containing protein</fullName>
    </recommendedName>
</protein>
<keyword evidence="3" id="KW-1185">Reference proteome</keyword>
<dbReference type="RefSeq" id="WP_069381890.1">
    <property type="nucleotide sequence ID" value="NZ_CP017141.1"/>
</dbReference>
<dbReference type="KEGG" id="psty:BFS30_25535"/>
<evidence type="ECO:0000256" key="1">
    <source>
        <dbReference type="SAM" id="SignalP"/>
    </source>
</evidence>
<organism evidence="2 3">
    <name type="scientific">Pedobacter steynii</name>
    <dbReference type="NCBI Taxonomy" id="430522"/>
    <lineage>
        <taxon>Bacteria</taxon>
        <taxon>Pseudomonadati</taxon>
        <taxon>Bacteroidota</taxon>
        <taxon>Sphingobacteriia</taxon>
        <taxon>Sphingobacteriales</taxon>
        <taxon>Sphingobacteriaceae</taxon>
        <taxon>Pedobacter</taxon>
    </lineage>
</organism>